<evidence type="ECO:0000313" key="1">
    <source>
        <dbReference type="EMBL" id="KAL0424694.1"/>
    </source>
</evidence>
<proteinExistence type="predicted"/>
<gene>
    <name evidence="1" type="ORF">Sradi_1004200</name>
</gene>
<reference evidence="1" key="1">
    <citation type="submission" date="2020-06" db="EMBL/GenBank/DDBJ databases">
        <authorList>
            <person name="Li T."/>
            <person name="Hu X."/>
            <person name="Zhang T."/>
            <person name="Song X."/>
            <person name="Zhang H."/>
            <person name="Dai N."/>
            <person name="Sheng W."/>
            <person name="Hou X."/>
            <person name="Wei L."/>
        </authorList>
    </citation>
    <scope>NUCLEOTIDE SEQUENCE</scope>
    <source>
        <strain evidence="1">G02</strain>
        <tissue evidence="1">Leaf</tissue>
    </source>
</reference>
<accession>A0AAW2V6U0</accession>
<dbReference type="EMBL" id="JACGWJ010000004">
    <property type="protein sequence ID" value="KAL0424694.1"/>
    <property type="molecule type" value="Genomic_DNA"/>
</dbReference>
<dbReference type="AlphaFoldDB" id="A0AAW2V6U0"/>
<reference evidence="1" key="2">
    <citation type="journal article" date="2024" name="Plant">
        <title>Genomic evolution and insights into agronomic trait innovations of Sesamum species.</title>
        <authorList>
            <person name="Miao H."/>
            <person name="Wang L."/>
            <person name="Qu L."/>
            <person name="Liu H."/>
            <person name="Sun Y."/>
            <person name="Le M."/>
            <person name="Wang Q."/>
            <person name="Wei S."/>
            <person name="Zheng Y."/>
            <person name="Lin W."/>
            <person name="Duan Y."/>
            <person name="Cao H."/>
            <person name="Xiong S."/>
            <person name="Wang X."/>
            <person name="Wei L."/>
            <person name="Li C."/>
            <person name="Ma Q."/>
            <person name="Ju M."/>
            <person name="Zhao R."/>
            <person name="Li G."/>
            <person name="Mu C."/>
            <person name="Tian Q."/>
            <person name="Mei H."/>
            <person name="Zhang T."/>
            <person name="Gao T."/>
            <person name="Zhang H."/>
        </authorList>
    </citation>
    <scope>NUCLEOTIDE SEQUENCE</scope>
    <source>
        <strain evidence="1">G02</strain>
    </source>
</reference>
<comment type="caution">
    <text evidence="1">The sequence shown here is derived from an EMBL/GenBank/DDBJ whole genome shotgun (WGS) entry which is preliminary data.</text>
</comment>
<name>A0AAW2V6U0_SESRA</name>
<sequence>MADGGIGIWEDCLKHKPSDVFALMEVFFCCDLYLLYNLCFDGNGDIRWCWNKLT</sequence>
<organism evidence="1">
    <name type="scientific">Sesamum radiatum</name>
    <name type="common">Black benniseed</name>
    <dbReference type="NCBI Taxonomy" id="300843"/>
    <lineage>
        <taxon>Eukaryota</taxon>
        <taxon>Viridiplantae</taxon>
        <taxon>Streptophyta</taxon>
        <taxon>Embryophyta</taxon>
        <taxon>Tracheophyta</taxon>
        <taxon>Spermatophyta</taxon>
        <taxon>Magnoliopsida</taxon>
        <taxon>eudicotyledons</taxon>
        <taxon>Gunneridae</taxon>
        <taxon>Pentapetalae</taxon>
        <taxon>asterids</taxon>
        <taxon>lamiids</taxon>
        <taxon>Lamiales</taxon>
        <taxon>Pedaliaceae</taxon>
        <taxon>Sesamum</taxon>
    </lineage>
</organism>
<protein>
    <submittedName>
        <fullName evidence="1">Uncharacterized protein</fullName>
    </submittedName>
</protein>